<evidence type="ECO:0000256" key="9">
    <source>
        <dbReference type="ARBA" id="ARBA00049563"/>
    </source>
</evidence>
<comment type="function">
    <text evidence="2 10 12">Catalyzes the transfer of a dimethylallyl group onto the adenine at position 37 in tRNAs that read codons beginning with uridine, leading to the formation of N6-(dimethylallyl)adenosine (i(6)A).</text>
</comment>
<dbReference type="Gene3D" id="1.10.20.140">
    <property type="match status" value="1"/>
</dbReference>
<sequence length="342" mass="38053">MLTADQYPLLKPVVALVGPTAVGKSAVGLRLAQALETEVLAADSRQVYRGMDIGTDKPCSEELLTVPHRLIDLVDPDQPFNVSLYRRHAESEIARLHRQGKLPLVVGGTGLYIRALLRGLCEGPPADWTMRVRLEKEARAQGAESLHRKLADVDPAAAARLHPHDHVKIIRALEVYARTGRALSGIHGAHRFAESPYASVTIGLLRERAELYRRIEERIDGMLARGLREETQRLLDRGYGPHLSAMRGVGYKQMAGYLLGQYDYDEAVRRLKRDTRRFAKRQLTWFRAESDVHWVTIAPEETAEQVTARVAALVHDFLSRLVGGRAPARSQTDLSSIGAGAR</sequence>
<keyword evidence="6 10" id="KW-0547">Nucleotide-binding</keyword>
<dbReference type="GO" id="GO:0052381">
    <property type="term" value="F:tRNA dimethylallyltransferase activity"/>
    <property type="evidence" value="ECO:0007669"/>
    <property type="project" value="UniProtKB-UniRule"/>
</dbReference>
<dbReference type="Gene3D" id="3.40.50.300">
    <property type="entry name" value="P-loop containing nucleotide triphosphate hydrolases"/>
    <property type="match status" value="1"/>
</dbReference>
<comment type="subunit">
    <text evidence="10">Monomer.</text>
</comment>
<evidence type="ECO:0000256" key="4">
    <source>
        <dbReference type="ARBA" id="ARBA00022679"/>
    </source>
</evidence>
<feature type="region of interest" description="Interaction with substrate tRNA" evidence="10">
    <location>
        <begin position="43"/>
        <end position="46"/>
    </location>
</feature>
<dbReference type="EC" id="2.5.1.75" evidence="10"/>
<keyword evidence="5 10" id="KW-0819">tRNA processing</keyword>
<evidence type="ECO:0000256" key="10">
    <source>
        <dbReference type="HAMAP-Rule" id="MF_00185"/>
    </source>
</evidence>
<dbReference type="FunFam" id="1.10.20.140:FF:000001">
    <property type="entry name" value="tRNA dimethylallyltransferase"/>
    <property type="match status" value="1"/>
</dbReference>
<keyword evidence="4 10" id="KW-0808">Transferase</keyword>
<comment type="caution">
    <text evidence="10">Lacks conserved residue(s) required for the propagation of feature annotation.</text>
</comment>
<organism evidence="14 15">
    <name type="scientific">Nitrospira tepida</name>
    <dbReference type="NCBI Taxonomy" id="2973512"/>
    <lineage>
        <taxon>Bacteria</taxon>
        <taxon>Pseudomonadati</taxon>
        <taxon>Nitrospirota</taxon>
        <taxon>Nitrospiria</taxon>
        <taxon>Nitrospirales</taxon>
        <taxon>Nitrospiraceae</taxon>
        <taxon>Nitrospira</taxon>
    </lineage>
</organism>
<feature type="binding site" evidence="10">
    <location>
        <begin position="18"/>
        <end position="25"/>
    </location>
    <ligand>
        <name>ATP</name>
        <dbReference type="ChEBI" id="CHEBI:30616"/>
    </ligand>
</feature>
<proteinExistence type="inferred from homology"/>
<dbReference type="GO" id="GO:0006400">
    <property type="term" value="P:tRNA modification"/>
    <property type="evidence" value="ECO:0007669"/>
    <property type="project" value="TreeGrafter"/>
</dbReference>
<accession>A0AA86T9W2</accession>
<protein>
    <recommendedName>
        <fullName evidence="10">tRNA dimethylallyltransferase</fullName>
        <ecNumber evidence="10">2.5.1.75</ecNumber>
    </recommendedName>
    <alternativeName>
        <fullName evidence="10">Dimethylallyl diphosphate:tRNA dimethylallyltransferase</fullName>
        <shortName evidence="10">DMAPP:tRNA dimethylallyltransferase</shortName>
        <shortName evidence="10">DMATase</shortName>
    </alternativeName>
    <alternativeName>
        <fullName evidence="10">Isopentenyl-diphosphate:tRNA isopentenyltransferase</fullName>
        <shortName evidence="10">IPP transferase</shortName>
        <shortName evidence="10">IPPT</shortName>
        <shortName evidence="10">IPTase</shortName>
    </alternativeName>
</protein>
<dbReference type="InterPro" id="IPR018022">
    <property type="entry name" value="IPT"/>
</dbReference>
<evidence type="ECO:0000256" key="5">
    <source>
        <dbReference type="ARBA" id="ARBA00022694"/>
    </source>
</evidence>
<keyword evidence="8 10" id="KW-0460">Magnesium</keyword>
<feature type="binding site" evidence="10">
    <location>
        <begin position="20"/>
        <end position="25"/>
    </location>
    <ligand>
        <name>substrate</name>
    </ligand>
</feature>
<comment type="cofactor">
    <cofactor evidence="1 10">
        <name>Mg(2+)</name>
        <dbReference type="ChEBI" id="CHEBI:18420"/>
    </cofactor>
</comment>
<dbReference type="Proteomes" id="UP001179121">
    <property type="component" value="Chromosome"/>
</dbReference>
<name>A0AA86T9W2_9BACT</name>
<gene>
    <name evidence="10" type="primary">miaA</name>
    <name evidence="14" type="ORF">DNFV4_03478</name>
</gene>
<dbReference type="KEGG" id="nti:DNFV4_03478"/>
<dbReference type="NCBIfam" id="TIGR00174">
    <property type="entry name" value="miaA"/>
    <property type="match status" value="1"/>
</dbReference>
<evidence type="ECO:0000256" key="1">
    <source>
        <dbReference type="ARBA" id="ARBA00001946"/>
    </source>
</evidence>
<evidence type="ECO:0000256" key="3">
    <source>
        <dbReference type="ARBA" id="ARBA00005842"/>
    </source>
</evidence>
<evidence type="ECO:0000313" key="15">
    <source>
        <dbReference type="Proteomes" id="UP001179121"/>
    </source>
</evidence>
<evidence type="ECO:0000256" key="12">
    <source>
        <dbReference type="RuleBase" id="RU003784"/>
    </source>
</evidence>
<evidence type="ECO:0000313" key="14">
    <source>
        <dbReference type="EMBL" id="CAI4033048.1"/>
    </source>
</evidence>
<dbReference type="EMBL" id="OX365700">
    <property type="protein sequence ID" value="CAI4033048.1"/>
    <property type="molecule type" value="Genomic_DNA"/>
</dbReference>
<evidence type="ECO:0000256" key="13">
    <source>
        <dbReference type="RuleBase" id="RU003785"/>
    </source>
</evidence>
<evidence type="ECO:0000256" key="6">
    <source>
        <dbReference type="ARBA" id="ARBA00022741"/>
    </source>
</evidence>
<dbReference type="PANTHER" id="PTHR11088">
    <property type="entry name" value="TRNA DIMETHYLALLYLTRANSFERASE"/>
    <property type="match status" value="1"/>
</dbReference>
<reference evidence="14" key="1">
    <citation type="submission" date="2022-10" db="EMBL/GenBank/DDBJ databases">
        <authorList>
            <person name="Koch H."/>
        </authorList>
    </citation>
    <scope>NUCLEOTIDE SEQUENCE</scope>
    <source>
        <strain evidence="14">DNF</strain>
    </source>
</reference>
<keyword evidence="7 10" id="KW-0067">ATP-binding</keyword>
<dbReference type="HAMAP" id="MF_00185">
    <property type="entry name" value="IPP_trans"/>
    <property type="match status" value="1"/>
</dbReference>
<comment type="catalytic activity">
    <reaction evidence="9 10 11">
        <text>adenosine(37) in tRNA + dimethylallyl diphosphate = N(6)-dimethylallyladenosine(37) in tRNA + diphosphate</text>
        <dbReference type="Rhea" id="RHEA:26482"/>
        <dbReference type="Rhea" id="RHEA-COMP:10162"/>
        <dbReference type="Rhea" id="RHEA-COMP:10375"/>
        <dbReference type="ChEBI" id="CHEBI:33019"/>
        <dbReference type="ChEBI" id="CHEBI:57623"/>
        <dbReference type="ChEBI" id="CHEBI:74411"/>
        <dbReference type="ChEBI" id="CHEBI:74415"/>
        <dbReference type="EC" id="2.5.1.75"/>
    </reaction>
</comment>
<dbReference type="PANTHER" id="PTHR11088:SF60">
    <property type="entry name" value="TRNA DIMETHYLALLYLTRANSFERASE"/>
    <property type="match status" value="1"/>
</dbReference>
<evidence type="ECO:0000256" key="8">
    <source>
        <dbReference type="ARBA" id="ARBA00022842"/>
    </source>
</evidence>
<evidence type="ECO:0000256" key="7">
    <source>
        <dbReference type="ARBA" id="ARBA00022840"/>
    </source>
</evidence>
<dbReference type="AlphaFoldDB" id="A0AA86T9W2"/>
<evidence type="ECO:0000256" key="2">
    <source>
        <dbReference type="ARBA" id="ARBA00003213"/>
    </source>
</evidence>
<dbReference type="SUPFAM" id="SSF52540">
    <property type="entry name" value="P-loop containing nucleoside triphosphate hydrolases"/>
    <property type="match status" value="2"/>
</dbReference>
<feature type="site" description="Interaction with substrate tRNA" evidence="10">
    <location>
        <position position="131"/>
    </location>
</feature>
<keyword evidence="15" id="KW-1185">Reference proteome</keyword>
<feature type="site" description="Interaction with substrate tRNA" evidence="10">
    <location>
        <position position="109"/>
    </location>
</feature>
<evidence type="ECO:0000256" key="11">
    <source>
        <dbReference type="RuleBase" id="RU003783"/>
    </source>
</evidence>
<dbReference type="InterPro" id="IPR039657">
    <property type="entry name" value="Dimethylallyltransferase"/>
</dbReference>
<dbReference type="GO" id="GO:0005524">
    <property type="term" value="F:ATP binding"/>
    <property type="evidence" value="ECO:0007669"/>
    <property type="project" value="UniProtKB-UniRule"/>
</dbReference>
<dbReference type="Pfam" id="PF01715">
    <property type="entry name" value="IPPT"/>
    <property type="match status" value="1"/>
</dbReference>
<comment type="similarity">
    <text evidence="3 10 13">Belongs to the IPP transferase family.</text>
</comment>
<dbReference type="InterPro" id="IPR027417">
    <property type="entry name" value="P-loop_NTPase"/>
</dbReference>